<name>A0A1G4QCZ2_9CAUL</name>
<keyword evidence="2" id="KW-0805">Transcription regulation</keyword>
<reference evidence="7" key="1">
    <citation type="submission" date="2016-10" db="EMBL/GenBank/DDBJ databases">
        <authorList>
            <person name="Varghese N."/>
            <person name="Submissions S."/>
        </authorList>
    </citation>
    <scope>NUCLEOTIDE SEQUENCE [LARGE SCALE GENOMIC DNA]</scope>
    <source>
        <strain evidence="7">CGMCC 1.3431</strain>
    </source>
</reference>
<evidence type="ECO:0000256" key="4">
    <source>
        <dbReference type="ARBA" id="ARBA00023163"/>
    </source>
</evidence>
<dbReference type="GO" id="GO:0006351">
    <property type="term" value="P:DNA-templated transcription"/>
    <property type="evidence" value="ECO:0007669"/>
    <property type="project" value="TreeGrafter"/>
</dbReference>
<dbReference type="OrthoDB" id="9798121at2"/>
<dbReference type="Gene3D" id="3.40.190.290">
    <property type="match status" value="1"/>
</dbReference>
<dbReference type="PANTHER" id="PTHR30537">
    <property type="entry name" value="HTH-TYPE TRANSCRIPTIONAL REGULATOR"/>
    <property type="match status" value="1"/>
</dbReference>
<dbReference type="Pfam" id="PF00126">
    <property type="entry name" value="HTH_1"/>
    <property type="match status" value="1"/>
</dbReference>
<dbReference type="InterPro" id="IPR036388">
    <property type="entry name" value="WH-like_DNA-bd_sf"/>
</dbReference>
<dbReference type="STRING" id="260084.SAMN02927928_1123"/>
<protein>
    <submittedName>
        <fullName evidence="6">DNA-binding transcriptional regulator, LysR family</fullName>
    </submittedName>
</protein>
<evidence type="ECO:0000313" key="7">
    <source>
        <dbReference type="Proteomes" id="UP000199150"/>
    </source>
</evidence>
<dbReference type="SUPFAM" id="SSF46785">
    <property type="entry name" value="Winged helix' DNA-binding domain"/>
    <property type="match status" value="1"/>
</dbReference>
<dbReference type="InterPro" id="IPR058163">
    <property type="entry name" value="LysR-type_TF_proteobact-type"/>
</dbReference>
<dbReference type="GO" id="GO:0043565">
    <property type="term" value="F:sequence-specific DNA binding"/>
    <property type="evidence" value="ECO:0007669"/>
    <property type="project" value="TreeGrafter"/>
</dbReference>
<evidence type="ECO:0000256" key="3">
    <source>
        <dbReference type="ARBA" id="ARBA00023125"/>
    </source>
</evidence>
<sequence length="295" mass="32180">MLDWTLLRAFLAVIDTGSLSAAASRIGATQPTLSRHVRELETAIGTPLFRRSVRGLEPTEAALGLIDDARAMGRAAEALALKAQGKAETLSGTVRLTASVVVSNLILPPLIADLRREEPLIQVEIVASDASQNLLRRDADIALRMFDPTQNALIARRLGETPLGVYATRDYLARKGRPQTMPELLGHDVIGFDRADDIIKGYAAMGYPVTRHQFPVRTDDQMVCWHLLLAGAGIGFAQCLLADAQPNLEKIDLGMPLPALPVWLVMHEEVRTNARIRRVADFLTARLTALLSARA</sequence>
<dbReference type="RefSeq" id="WP_090644654.1">
    <property type="nucleotide sequence ID" value="NZ_CBCRYE010000001.1"/>
</dbReference>
<dbReference type="InterPro" id="IPR005119">
    <property type="entry name" value="LysR_subst-bd"/>
</dbReference>
<dbReference type="Proteomes" id="UP000199150">
    <property type="component" value="Unassembled WGS sequence"/>
</dbReference>
<accession>A0A1G4QCZ2</accession>
<evidence type="ECO:0000259" key="5">
    <source>
        <dbReference type="PROSITE" id="PS50931"/>
    </source>
</evidence>
<dbReference type="PRINTS" id="PR00039">
    <property type="entry name" value="HTHLYSR"/>
</dbReference>
<dbReference type="GO" id="GO:0003700">
    <property type="term" value="F:DNA-binding transcription factor activity"/>
    <property type="evidence" value="ECO:0007669"/>
    <property type="project" value="InterPro"/>
</dbReference>
<organism evidence="6 7">
    <name type="scientific">Asticcacaulis taihuensis</name>
    <dbReference type="NCBI Taxonomy" id="260084"/>
    <lineage>
        <taxon>Bacteria</taxon>
        <taxon>Pseudomonadati</taxon>
        <taxon>Pseudomonadota</taxon>
        <taxon>Alphaproteobacteria</taxon>
        <taxon>Caulobacterales</taxon>
        <taxon>Caulobacteraceae</taxon>
        <taxon>Asticcacaulis</taxon>
    </lineage>
</organism>
<keyword evidence="3 6" id="KW-0238">DNA-binding</keyword>
<proteinExistence type="inferred from homology"/>
<evidence type="ECO:0000256" key="2">
    <source>
        <dbReference type="ARBA" id="ARBA00023015"/>
    </source>
</evidence>
<evidence type="ECO:0000313" key="6">
    <source>
        <dbReference type="EMBL" id="SCW42382.1"/>
    </source>
</evidence>
<comment type="similarity">
    <text evidence="1">Belongs to the LysR transcriptional regulatory family.</text>
</comment>
<dbReference type="AlphaFoldDB" id="A0A1G4QCZ2"/>
<dbReference type="Pfam" id="PF03466">
    <property type="entry name" value="LysR_substrate"/>
    <property type="match status" value="1"/>
</dbReference>
<feature type="domain" description="HTH lysR-type" evidence="5">
    <location>
        <begin position="2"/>
        <end position="59"/>
    </location>
</feature>
<dbReference type="EMBL" id="FMTS01000001">
    <property type="protein sequence ID" value="SCW42382.1"/>
    <property type="molecule type" value="Genomic_DNA"/>
</dbReference>
<gene>
    <name evidence="6" type="ORF">SAMN02927928_1123</name>
</gene>
<dbReference type="PROSITE" id="PS50931">
    <property type="entry name" value="HTH_LYSR"/>
    <property type="match status" value="1"/>
</dbReference>
<dbReference type="InterPro" id="IPR000847">
    <property type="entry name" value="LysR_HTH_N"/>
</dbReference>
<dbReference type="Gene3D" id="1.10.10.10">
    <property type="entry name" value="Winged helix-like DNA-binding domain superfamily/Winged helix DNA-binding domain"/>
    <property type="match status" value="1"/>
</dbReference>
<dbReference type="InterPro" id="IPR036390">
    <property type="entry name" value="WH_DNA-bd_sf"/>
</dbReference>
<dbReference type="PANTHER" id="PTHR30537:SF3">
    <property type="entry name" value="TRANSCRIPTIONAL REGULATORY PROTEIN"/>
    <property type="match status" value="1"/>
</dbReference>
<evidence type="ECO:0000256" key="1">
    <source>
        <dbReference type="ARBA" id="ARBA00009437"/>
    </source>
</evidence>
<keyword evidence="7" id="KW-1185">Reference proteome</keyword>
<dbReference type="SUPFAM" id="SSF53850">
    <property type="entry name" value="Periplasmic binding protein-like II"/>
    <property type="match status" value="1"/>
</dbReference>
<keyword evidence="4" id="KW-0804">Transcription</keyword>